<dbReference type="PROSITE" id="PS00153">
    <property type="entry name" value="ATPASE_GAMMA"/>
    <property type="match status" value="1"/>
</dbReference>
<dbReference type="CDD" id="cd12151">
    <property type="entry name" value="F1-ATPase_gamma"/>
    <property type="match status" value="1"/>
</dbReference>
<dbReference type="PANTHER" id="PTHR11693">
    <property type="entry name" value="ATP SYNTHASE GAMMA CHAIN"/>
    <property type="match status" value="1"/>
</dbReference>
<dbReference type="GO" id="GO:0005524">
    <property type="term" value="F:ATP binding"/>
    <property type="evidence" value="ECO:0007669"/>
    <property type="project" value="UniProtKB-UniRule"/>
</dbReference>
<evidence type="ECO:0000256" key="5">
    <source>
        <dbReference type="ARBA" id="ARBA00022781"/>
    </source>
</evidence>
<comment type="similarity">
    <text evidence="3 10">Belongs to the ATPase gamma chain family.</text>
</comment>
<dbReference type="EMBL" id="PFBW01000106">
    <property type="protein sequence ID" value="PIR77447.1"/>
    <property type="molecule type" value="Genomic_DNA"/>
</dbReference>
<evidence type="ECO:0000256" key="10">
    <source>
        <dbReference type="HAMAP-Rule" id="MF_00815"/>
    </source>
</evidence>
<dbReference type="InterPro" id="IPR023632">
    <property type="entry name" value="ATP_synth_F1_gsu_CS"/>
</dbReference>
<keyword evidence="5 10" id="KW-0375">Hydrogen ion transport</keyword>
<evidence type="ECO:0000256" key="3">
    <source>
        <dbReference type="ARBA" id="ARBA00007681"/>
    </source>
</evidence>
<dbReference type="Gene3D" id="1.10.287.80">
    <property type="entry name" value="ATP synthase, gamma subunit, helix hairpin domain"/>
    <property type="match status" value="2"/>
</dbReference>
<keyword evidence="4 10" id="KW-0813">Transport</keyword>
<evidence type="ECO:0000313" key="13">
    <source>
        <dbReference type="Proteomes" id="UP000228528"/>
    </source>
</evidence>
<keyword evidence="6 10" id="KW-0406">Ion transport</keyword>
<evidence type="ECO:0000256" key="11">
    <source>
        <dbReference type="SAM" id="Coils"/>
    </source>
</evidence>
<comment type="subcellular location">
    <subcellularLocation>
        <location evidence="10">Cell membrane</location>
        <topology evidence="10">Peripheral membrane protein</topology>
    </subcellularLocation>
    <subcellularLocation>
        <location evidence="2">Membrane</location>
        <topology evidence="2">Peripheral membrane protein</topology>
    </subcellularLocation>
</comment>
<keyword evidence="7 10" id="KW-0472">Membrane</keyword>
<keyword evidence="10" id="KW-1003">Cell membrane</keyword>
<evidence type="ECO:0000256" key="2">
    <source>
        <dbReference type="ARBA" id="ARBA00004170"/>
    </source>
</evidence>
<dbReference type="Gene3D" id="3.40.1380.10">
    <property type="match status" value="1"/>
</dbReference>
<evidence type="ECO:0000256" key="1">
    <source>
        <dbReference type="ARBA" id="ARBA00003456"/>
    </source>
</evidence>
<dbReference type="GO" id="GO:0046933">
    <property type="term" value="F:proton-transporting ATP synthase activity, rotational mechanism"/>
    <property type="evidence" value="ECO:0007669"/>
    <property type="project" value="UniProtKB-UniRule"/>
</dbReference>
<evidence type="ECO:0000256" key="8">
    <source>
        <dbReference type="ARBA" id="ARBA00023196"/>
    </source>
</evidence>
<dbReference type="SUPFAM" id="SSF52943">
    <property type="entry name" value="ATP synthase (F1-ATPase), gamma subunit"/>
    <property type="match status" value="1"/>
</dbReference>
<comment type="caution">
    <text evidence="12">The sequence shown here is derived from an EMBL/GenBank/DDBJ whole genome shotgun (WGS) entry which is preliminary data.</text>
</comment>
<evidence type="ECO:0000256" key="4">
    <source>
        <dbReference type="ARBA" id="ARBA00022448"/>
    </source>
</evidence>
<evidence type="ECO:0000313" key="12">
    <source>
        <dbReference type="EMBL" id="PIR77447.1"/>
    </source>
</evidence>
<dbReference type="InterPro" id="IPR000131">
    <property type="entry name" value="ATP_synth_F1_gsu"/>
</dbReference>
<evidence type="ECO:0000256" key="7">
    <source>
        <dbReference type="ARBA" id="ARBA00023136"/>
    </source>
</evidence>
<gene>
    <name evidence="10 12" type="primary">atpG</name>
    <name evidence="12" type="ORF">COU30_02410</name>
</gene>
<dbReference type="AlphaFoldDB" id="A0A2M6P174"/>
<dbReference type="NCBIfam" id="TIGR01146">
    <property type="entry name" value="ATPsyn_F1gamma"/>
    <property type="match status" value="1"/>
</dbReference>
<dbReference type="HAMAP" id="MF_00815">
    <property type="entry name" value="ATP_synth_gamma_bact"/>
    <property type="match status" value="1"/>
</dbReference>
<sequence>MPVNAKAIKARINASKNTKKITKAMEHVSAAKMKKAVEATENTRLYGRLVNELLQRLAFLDEQNYSLLELRPVKKVLAIMVSSNRGLCGGYNANVFKTAYAELADAKNITRLRIDQEKEPPEPTNEVPHITILGIGKKSASFAKRYGYELEAVFNDLSERPAYEDIRVIANMAIEGYKEKKYDKIIVVYTHYKTSLEQQVKIRQVLPISPFDFHKMEQDVPEKYVPHADVEKTNLQQYLFEPNLEEIIETTLPKLVHAQIYQAVLESAASEHSARMIAMKSATDNAGELIEDLTREYNKARQAAITQEIAEIAGGAAALS</sequence>
<accession>A0A2M6P174</accession>
<reference evidence="13" key="1">
    <citation type="submission" date="2017-09" db="EMBL/GenBank/DDBJ databases">
        <title>Depth-based differentiation of microbial function through sediment-hosted aquifers and enrichment of novel symbionts in the deep terrestrial subsurface.</title>
        <authorList>
            <person name="Probst A.J."/>
            <person name="Ladd B."/>
            <person name="Jarett J.K."/>
            <person name="Geller-Mcgrath D.E."/>
            <person name="Sieber C.M.K."/>
            <person name="Emerson J.B."/>
            <person name="Anantharaman K."/>
            <person name="Thomas B.C."/>
            <person name="Malmstrom R."/>
            <person name="Stieglmeier M."/>
            <person name="Klingl A."/>
            <person name="Woyke T."/>
            <person name="Ryan C.M."/>
            <person name="Banfield J.F."/>
        </authorList>
    </citation>
    <scope>NUCLEOTIDE SEQUENCE [LARGE SCALE GENOMIC DNA]</scope>
</reference>
<keyword evidence="8 10" id="KW-0139">CF(1)</keyword>
<protein>
    <recommendedName>
        <fullName evidence="10">ATP synthase gamma chain</fullName>
    </recommendedName>
    <alternativeName>
        <fullName evidence="10">ATP synthase F1 sector gamma subunit</fullName>
    </alternativeName>
    <alternativeName>
        <fullName evidence="10">F-ATPase gamma subunit</fullName>
    </alternativeName>
</protein>
<proteinExistence type="inferred from homology"/>
<evidence type="ECO:0000256" key="9">
    <source>
        <dbReference type="ARBA" id="ARBA00023310"/>
    </source>
</evidence>
<dbReference type="Proteomes" id="UP000228528">
    <property type="component" value="Unassembled WGS sequence"/>
</dbReference>
<name>A0A2M6P174_9BACT</name>
<keyword evidence="9 10" id="KW-0066">ATP synthesis</keyword>
<dbReference type="Pfam" id="PF00231">
    <property type="entry name" value="ATP-synt"/>
    <property type="match status" value="1"/>
</dbReference>
<keyword evidence="11" id="KW-0175">Coiled coil</keyword>
<organism evidence="12 13">
    <name type="scientific">Candidatus Magasanikbacteria bacterium CG10_big_fil_rev_8_21_14_0_10_38_6</name>
    <dbReference type="NCBI Taxonomy" id="1974647"/>
    <lineage>
        <taxon>Bacteria</taxon>
        <taxon>Candidatus Magasanikiibacteriota</taxon>
    </lineage>
</organism>
<comment type="function">
    <text evidence="1 10">Produces ATP from ADP in the presence of a proton gradient across the membrane. The gamma chain is believed to be important in regulating ATPase activity and the flow of protons through the CF(0) complex.</text>
</comment>
<dbReference type="GO" id="GO:0005886">
    <property type="term" value="C:plasma membrane"/>
    <property type="evidence" value="ECO:0007669"/>
    <property type="project" value="UniProtKB-SubCell"/>
</dbReference>
<comment type="subunit">
    <text evidence="10">F-type ATPases have 2 components, CF(1) - the catalytic core - and CF(0) - the membrane proton channel. CF(1) has five subunits: alpha(3), beta(3), gamma(1), delta(1), epsilon(1). CF(0) has three main subunits: a, b and c.</text>
</comment>
<dbReference type="PRINTS" id="PR00126">
    <property type="entry name" value="ATPASEGAMMA"/>
</dbReference>
<dbReference type="GO" id="GO:0045259">
    <property type="term" value="C:proton-transporting ATP synthase complex"/>
    <property type="evidence" value="ECO:0007669"/>
    <property type="project" value="UniProtKB-KW"/>
</dbReference>
<dbReference type="InterPro" id="IPR035968">
    <property type="entry name" value="ATP_synth_F1_ATPase_gsu"/>
</dbReference>
<dbReference type="GO" id="GO:0042777">
    <property type="term" value="P:proton motive force-driven plasma membrane ATP synthesis"/>
    <property type="evidence" value="ECO:0007669"/>
    <property type="project" value="UniProtKB-UniRule"/>
</dbReference>
<dbReference type="PANTHER" id="PTHR11693:SF22">
    <property type="entry name" value="ATP SYNTHASE SUBUNIT GAMMA, MITOCHONDRIAL"/>
    <property type="match status" value="1"/>
</dbReference>
<evidence type="ECO:0000256" key="6">
    <source>
        <dbReference type="ARBA" id="ARBA00023065"/>
    </source>
</evidence>
<feature type="coiled-coil region" evidence="11">
    <location>
        <begin position="283"/>
        <end position="310"/>
    </location>
</feature>